<feature type="domain" description="Peptidase S9A N-terminal" evidence="8">
    <location>
        <begin position="18"/>
        <end position="429"/>
    </location>
</feature>
<keyword evidence="10" id="KW-1185">Reference proteome</keyword>
<organism evidence="9 10">
    <name type="scientific">Geranomyces variabilis</name>
    <dbReference type="NCBI Taxonomy" id="109894"/>
    <lineage>
        <taxon>Eukaryota</taxon>
        <taxon>Fungi</taxon>
        <taxon>Fungi incertae sedis</taxon>
        <taxon>Chytridiomycota</taxon>
        <taxon>Chytridiomycota incertae sedis</taxon>
        <taxon>Chytridiomycetes</taxon>
        <taxon>Spizellomycetales</taxon>
        <taxon>Powellomycetaceae</taxon>
        <taxon>Geranomyces</taxon>
    </lineage>
</organism>
<dbReference type="Pfam" id="PF00326">
    <property type="entry name" value="Peptidase_S9"/>
    <property type="match status" value="1"/>
</dbReference>
<dbReference type="InterPro" id="IPR023302">
    <property type="entry name" value="Pept_S9A_N"/>
</dbReference>
<dbReference type="Pfam" id="PF02897">
    <property type="entry name" value="Peptidase_S9_N"/>
    <property type="match status" value="1"/>
</dbReference>
<name>A0AAD5TE35_9FUNG</name>
<evidence type="ECO:0000256" key="6">
    <source>
        <dbReference type="RuleBase" id="RU368024"/>
    </source>
</evidence>
<dbReference type="PRINTS" id="PR00862">
    <property type="entry name" value="PROLIGOPTASE"/>
</dbReference>
<dbReference type="EMBL" id="JADGJQ010000114">
    <property type="protein sequence ID" value="KAJ3168791.1"/>
    <property type="molecule type" value="Genomic_DNA"/>
</dbReference>
<proteinExistence type="inferred from homology"/>
<gene>
    <name evidence="9" type="ORF">HDU87_000916</name>
</gene>
<dbReference type="PROSITE" id="PS00708">
    <property type="entry name" value="PRO_ENDOPEP_SER"/>
    <property type="match status" value="1"/>
</dbReference>
<keyword evidence="2 6" id="KW-0645">Protease</keyword>
<dbReference type="EC" id="3.4.21.-" evidence="6"/>
<comment type="caution">
    <text evidence="9">The sequence shown here is derived from an EMBL/GenBank/DDBJ whole genome shotgun (WGS) entry which is preliminary data.</text>
</comment>
<accession>A0AAD5TE35</accession>
<dbReference type="PANTHER" id="PTHR11757">
    <property type="entry name" value="PROTEASE FAMILY S9A OLIGOPEPTIDASE"/>
    <property type="match status" value="1"/>
</dbReference>
<keyword evidence="4 6" id="KW-0720">Serine protease</keyword>
<feature type="domain" description="Peptidase S9 prolyl oligopeptidase catalytic" evidence="7">
    <location>
        <begin position="502"/>
        <end position="716"/>
    </location>
</feature>
<evidence type="ECO:0000256" key="4">
    <source>
        <dbReference type="ARBA" id="ARBA00022825"/>
    </source>
</evidence>
<dbReference type="SUPFAM" id="SSF53474">
    <property type="entry name" value="alpha/beta-Hydrolases"/>
    <property type="match status" value="1"/>
</dbReference>
<dbReference type="PANTHER" id="PTHR11757:SF19">
    <property type="entry name" value="PROLYL ENDOPEPTIDASE-LIKE"/>
    <property type="match status" value="1"/>
</dbReference>
<comment type="function">
    <text evidence="5">Serine peptidase whose precise substrate specificity remains unclear. Does not cleave peptides after a arginine or lysine residue. Regulates trans-Golgi network morphology and sorting by regulating the membrane binding of the AP-1 complex. May play a role in the regulation of synaptic vesicle exocytosis.</text>
</comment>
<evidence type="ECO:0000259" key="8">
    <source>
        <dbReference type="Pfam" id="PF02897"/>
    </source>
</evidence>
<evidence type="ECO:0000256" key="5">
    <source>
        <dbReference type="ARBA" id="ARBA00045448"/>
    </source>
</evidence>
<evidence type="ECO:0000256" key="2">
    <source>
        <dbReference type="ARBA" id="ARBA00022670"/>
    </source>
</evidence>
<dbReference type="AlphaFoldDB" id="A0AAD5TE35"/>
<dbReference type="Gene3D" id="3.40.50.1820">
    <property type="entry name" value="alpha/beta hydrolase"/>
    <property type="match status" value="1"/>
</dbReference>
<dbReference type="SUPFAM" id="SSF50993">
    <property type="entry name" value="Peptidase/esterase 'gauge' domain"/>
    <property type="match status" value="1"/>
</dbReference>
<dbReference type="GO" id="GO:0006508">
    <property type="term" value="P:proteolysis"/>
    <property type="evidence" value="ECO:0007669"/>
    <property type="project" value="UniProtKB-KW"/>
</dbReference>
<reference evidence="9" key="1">
    <citation type="submission" date="2020-05" db="EMBL/GenBank/DDBJ databases">
        <title>Phylogenomic resolution of chytrid fungi.</title>
        <authorList>
            <person name="Stajich J.E."/>
            <person name="Amses K."/>
            <person name="Simmons R."/>
            <person name="Seto K."/>
            <person name="Myers J."/>
            <person name="Bonds A."/>
            <person name="Quandt C.A."/>
            <person name="Barry K."/>
            <person name="Liu P."/>
            <person name="Grigoriev I."/>
            <person name="Longcore J.E."/>
            <person name="James T.Y."/>
        </authorList>
    </citation>
    <scope>NUCLEOTIDE SEQUENCE</scope>
    <source>
        <strain evidence="9">JEL0379</strain>
    </source>
</reference>
<evidence type="ECO:0000256" key="3">
    <source>
        <dbReference type="ARBA" id="ARBA00022801"/>
    </source>
</evidence>
<comment type="similarity">
    <text evidence="1 6">Belongs to the peptidase S9A family.</text>
</comment>
<dbReference type="Proteomes" id="UP001212152">
    <property type="component" value="Unassembled WGS sequence"/>
</dbReference>
<dbReference type="InterPro" id="IPR001375">
    <property type="entry name" value="Peptidase_S9_cat"/>
</dbReference>
<evidence type="ECO:0000313" key="9">
    <source>
        <dbReference type="EMBL" id="KAJ3168791.1"/>
    </source>
</evidence>
<dbReference type="GO" id="GO:0004252">
    <property type="term" value="F:serine-type endopeptidase activity"/>
    <property type="evidence" value="ECO:0007669"/>
    <property type="project" value="UniProtKB-UniRule"/>
</dbReference>
<evidence type="ECO:0000256" key="1">
    <source>
        <dbReference type="ARBA" id="ARBA00005228"/>
    </source>
</evidence>
<dbReference type="InterPro" id="IPR002470">
    <property type="entry name" value="Peptidase_S9A"/>
</dbReference>
<dbReference type="InterPro" id="IPR029058">
    <property type="entry name" value="AB_hydrolase_fold"/>
</dbReference>
<evidence type="ECO:0000259" key="7">
    <source>
        <dbReference type="Pfam" id="PF00326"/>
    </source>
</evidence>
<evidence type="ECO:0000313" key="10">
    <source>
        <dbReference type="Proteomes" id="UP001212152"/>
    </source>
</evidence>
<dbReference type="Gene3D" id="2.130.10.120">
    <property type="entry name" value="Prolyl oligopeptidase, N-terminal domain"/>
    <property type="match status" value="1"/>
</dbReference>
<keyword evidence="3 6" id="KW-0378">Hydrolase</keyword>
<dbReference type="InterPro" id="IPR051543">
    <property type="entry name" value="Serine_Peptidase_S9A"/>
</dbReference>
<protein>
    <recommendedName>
        <fullName evidence="6">Prolyl endopeptidase</fullName>
        <ecNumber evidence="6">3.4.21.-</ecNumber>
    </recommendedName>
</protein>
<sequence length="731" mass="82727">MSSVVANLMTLVAEPAVPPIAKKQPYTHEYHGVKIEDPYHWLKDMNKEKRPEIVEALNAENDYAKALHLTPNEKLVDTIYEEFIGRLEEDDVDVPVFRAPYFYYKRTEKGKQYSIYARRKDTMESPEEVLLNQNEFTHEYQDLGFYKVSPDHAILAYSIDTKGDEVYTIVFKDLKTGKDLPDTVKGASSEAEWSNDVKALYYTMLDDIHRTDRIFRHVLGTDSANDVLIYKEDDQKFGVGLEKSNSGEYIFIGTSSSLTREYHFLDANKFDAKLKLFQAREFRVKYDVEHQGHRFFIRTDGGGKFLNGKLCSCPLDKTEATNWVDIIPYDPLKQIVDMVPFKSHLALYERSGALQRIRVLGAGAEGQVDGKGDNWVVPFTEEIFHASDAGTSKQTYNSTVLRFNYASLLTPTQTFEYDFVAKSKTLLKQTPVPNYDASKYVLKRIYAPIPESTKATAPFDTPVADKIPISIVYDKTKFKGDGTNPAMLYGYGSYGITIDPVFKSQIFSYVDRGYVYAIAHIRGGGENGRAWYETGKFKNKRNTFTDFIAAGEELVKQKFTSNDRMAIEGRSAGGLLIGATVNLKPDLAAVAIAGVPFVDVINTMMDEKIPLTINEYEEWGNPNERDYFDYMLSYSPYENVKKGVKLPDILVKAGLNDPRVQYWEPAKWVAKLRDSDVIKPDGVIVFDCKMGSGHFGHSGRYAYLKEVAADYAFVIDRIAKKHGSETAVAAK</sequence>
<dbReference type="InterPro" id="IPR002471">
    <property type="entry name" value="Pept_S9_AS"/>
</dbReference>